<proteinExistence type="predicted"/>
<dbReference type="AlphaFoldDB" id="A0A7J6VAD2"/>
<dbReference type="Proteomes" id="UP000554482">
    <property type="component" value="Unassembled WGS sequence"/>
</dbReference>
<gene>
    <name evidence="2" type="ORF">FRX31_028393</name>
</gene>
<protein>
    <submittedName>
        <fullName evidence="2">Uncharacterized protein</fullName>
    </submittedName>
</protein>
<sequence length="207" mass="23585">MVKTSAHMSINANWWAPILICKSDHMNPDWEWVVSKVQRLFKQARFRFPNSAEAIVELSSEKDADFIISLPNLSNWEGSFSFQKWTPTAGSISEEDFKEMGKELRIKFSGIPYHLRTRSTVDNLAKSICSSWVVEDRSINLCGDEACVILRDVELHQIPRVLFLKEVAYRFPVVVRFAPEKVMDTSQRRRDGTCSAGGVHQSTEGST</sequence>
<comment type="caution">
    <text evidence="2">The sequence shown here is derived from an EMBL/GenBank/DDBJ whole genome shotgun (WGS) entry which is preliminary data.</text>
</comment>
<feature type="non-terminal residue" evidence="2">
    <location>
        <position position="207"/>
    </location>
</feature>
<evidence type="ECO:0000313" key="3">
    <source>
        <dbReference type="Proteomes" id="UP000554482"/>
    </source>
</evidence>
<organism evidence="2 3">
    <name type="scientific">Thalictrum thalictroides</name>
    <name type="common">Rue-anemone</name>
    <name type="synonym">Anemone thalictroides</name>
    <dbReference type="NCBI Taxonomy" id="46969"/>
    <lineage>
        <taxon>Eukaryota</taxon>
        <taxon>Viridiplantae</taxon>
        <taxon>Streptophyta</taxon>
        <taxon>Embryophyta</taxon>
        <taxon>Tracheophyta</taxon>
        <taxon>Spermatophyta</taxon>
        <taxon>Magnoliopsida</taxon>
        <taxon>Ranunculales</taxon>
        <taxon>Ranunculaceae</taxon>
        <taxon>Thalictroideae</taxon>
        <taxon>Thalictrum</taxon>
    </lineage>
</organism>
<feature type="region of interest" description="Disordered" evidence="1">
    <location>
        <begin position="188"/>
        <end position="207"/>
    </location>
</feature>
<accession>A0A7J6VAD2</accession>
<evidence type="ECO:0000313" key="2">
    <source>
        <dbReference type="EMBL" id="KAF5182019.1"/>
    </source>
</evidence>
<dbReference type="EMBL" id="JABWDY010035391">
    <property type="protein sequence ID" value="KAF5182019.1"/>
    <property type="molecule type" value="Genomic_DNA"/>
</dbReference>
<dbReference type="OrthoDB" id="2002328at2759"/>
<evidence type="ECO:0000256" key="1">
    <source>
        <dbReference type="SAM" id="MobiDB-lite"/>
    </source>
</evidence>
<reference evidence="2 3" key="1">
    <citation type="submission" date="2020-06" db="EMBL/GenBank/DDBJ databases">
        <title>Transcriptomic and genomic resources for Thalictrum thalictroides and T. hernandezii: Facilitating candidate gene discovery in an emerging model plant lineage.</title>
        <authorList>
            <person name="Arias T."/>
            <person name="Riano-Pachon D.M."/>
            <person name="Di Stilio V.S."/>
        </authorList>
    </citation>
    <scope>NUCLEOTIDE SEQUENCE [LARGE SCALE GENOMIC DNA]</scope>
    <source>
        <strain evidence="3">cv. WT478/WT964</strain>
        <tissue evidence="2">Leaves</tissue>
    </source>
</reference>
<name>A0A7J6VAD2_THATH</name>
<keyword evidence="3" id="KW-1185">Reference proteome</keyword>